<dbReference type="Proteomes" id="UP000515162">
    <property type="component" value="Chromosome X"/>
</dbReference>
<protein>
    <submittedName>
        <fullName evidence="2">Uncharacterized protein LOC117148345</fullName>
    </submittedName>
</protein>
<evidence type="ECO:0000313" key="2">
    <source>
        <dbReference type="RefSeq" id="XP_033171572.1"/>
    </source>
</evidence>
<dbReference type="GeneID" id="117148345"/>
<reference evidence="2" key="1">
    <citation type="submission" date="2025-08" db="UniProtKB">
        <authorList>
            <consortium name="RefSeq"/>
        </authorList>
    </citation>
    <scope>IDENTIFICATION</scope>
    <source>
        <strain evidence="2">Mau12</strain>
        <tissue evidence="2">Whole Body</tissue>
    </source>
</reference>
<sequence length="298" mass="33569">MANNPTKSLHQAEFGLQTTSDLSKLSSISGTSLEAMPRFTIPQLKIPQLRIPKLQLQTNADAAAEQEYRRAAEAHNQMLLNEIQLRQRQRSEGENKPQSMGFVIPQLVAMPKEPLNIPLLTKLEHGIKKLEIGDGTETNTATPAPPLIDLTSTIIARHKDAPPKELASKARQLSSREHFNIPFIASDRGRRSTTGVTLLSSKRSIKYDEDELADRSPANSDYREQPGAIGLMLDAMVGYPEPRKPRLVYAVTPLERHHLRMCQHKDYGIQVKRFRFDTPSPDELVKQALQKSWRISRT</sequence>
<name>A0A6P8KZL3_DROMA</name>
<proteinExistence type="predicted"/>
<dbReference type="AlphaFoldDB" id="A0A6P8KZL3"/>
<organism evidence="1 2">
    <name type="scientific">Drosophila mauritiana</name>
    <name type="common">Fruit fly</name>
    <dbReference type="NCBI Taxonomy" id="7226"/>
    <lineage>
        <taxon>Eukaryota</taxon>
        <taxon>Metazoa</taxon>
        <taxon>Ecdysozoa</taxon>
        <taxon>Arthropoda</taxon>
        <taxon>Hexapoda</taxon>
        <taxon>Insecta</taxon>
        <taxon>Pterygota</taxon>
        <taxon>Neoptera</taxon>
        <taxon>Endopterygota</taxon>
        <taxon>Diptera</taxon>
        <taxon>Brachycera</taxon>
        <taxon>Muscomorpha</taxon>
        <taxon>Ephydroidea</taxon>
        <taxon>Drosophilidae</taxon>
        <taxon>Drosophila</taxon>
        <taxon>Sophophora</taxon>
    </lineage>
</organism>
<gene>
    <name evidence="2" type="primary">LOC117148345</name>
</gene>
<evidence type="ECO:0000313" key="1">
    <source>
        <dbReference type="Proteomes" id="UP000515162"/>
    </source>
</evidence>
<accession>A0A6P8KZL3</accession>
<keyword evidence="1" id="KW-1185">Reference proteome</keyword>
<dbReference type="RefSeq" id="XP_033171572.1">
    <property type="nucleotide sequence ID" value="XM_033315681.1"/>
</dbReference>